<dbReference type="EMBL" id="AP018907">
    <property type="protein sequence ID" value="BBF91455.1"/>
    <property type="molecule type" value="Genomic_DNA"/>
</dbReference>
<protein>
    <submittedName>
        <fullName evidence="2">Uncharacterized protein</fullName>
    </submittedName>
</protein>
<keyword evidence="3" id="KW-1185">Reference proteome</keyword>
<dbReference type="AlphaFoldDB" id="A0A348FVX2"/>
<name>A0A348FVX2_9HYPH</name>
<feature type="region of interest" description="Disordered" evidence="1">
    <location>
        <begin position="1"/>
        <end position="22"/>
    </location>
</feature>
<feature type="compositionally biased region" description="Polar residues" evidence="1">
    <location>
        <begin position="1"/>
        <end position="18"/>
    </location>
</feature>
<gene>
    <name evidence="2" type="ORF">BLTE_01400</name>
</gene>
<reference evidence="2 3" key="1">
    <citation type="submission" date="2018-08" db="EMBL/GenBank/DDBJ databases">
        <title>Complete genome sequencing of Blastochloris tepida GI.</title>
        <authorList>
            <person name="Tsukatani Y."/>
            <person name="Mori H."/>
        </authorList>
    </citation>
    <scope>NUCLEOTIDE SEQUENCE [LARGE SCALE GENOMIC DNA]</scope>
    <source>
        <strain evidence="2 3">GI</strain>
    </source>
</reference>
<evidence type="ECO:0000313" key="3">
    <source>
        <dbReference type="Proteomes" id="UP000266934"/>
    </source>
</evidence>
<evidence type="ECO:0000313" key="2">
    <source>
        <dbReference type="EMBL" id="BBF91455.1"/>
    </source>
</evidence>
<feature type="region of interest" description="Disordered" evidence="1">
    <location>
        <begin position="71"/>
        <end position="95"/>
    </location>
</feature>
<proteinExistence type="predicted"/>
<dbReference type="KEGG" id="blag:BLTE_01400"/>
<dbReference type="Proteomes" id="UP000266934">
    <property type="component" value="Chromosome"/>
</dbReference>
<accession>A0A348FVX2</accession>
<organism evidence="2 3">
    <name type="scientific">Blastochloris tepida</name>
    <dbReference type="NCBI Taxonomy" id="2233851"/>
    <lineage>
        <taxon>Bacteria</taxon>
        <taxon>Pseudomonadati</taxon>
        <taxon>Pseudomonadota</taxon>
        <taxon>Alphaproteobacteria</taxon>
        <taxon>Hyphomicrobiales</taxon>
        <taxon>Blastochloridaceae</taxon>
        <taxon>Blastochloris</taxon>
    </lineage>
</organism>
<sequence>MAADSENTASAQPRSTDISLVKKPMAERGPNEIMAIRQPASTITPGVRQPGRDAETVAGRAAGAGVAVIRKAPENGRRNNHDRPADAMHGPDTTA</sequence>
<feature type="compositionally biased region" description="Basic and acidic residues" evidence="1">
    <location>
        <begin position="71"/>
        <end position="86"/>
    </location>
</feature>
<evidence type="ECO:0000256" key="1">
    <source>
        <dbReference type="SAM" id="MobiDB-lite"/>
    </source>
</evidence>